<evidence type="ECO:0000259" key="7">
    <source>
        <dbReference type="PROSITE" id="PS51736"/>
    </source>
</evidence>
<organism evidence="8 9">
    <name type="scientific">Muricoccus nepalensis</name>
    <dbReference type="NCBI Taxonomy" id="1854500"/>
    <lineage>
        <taxon>Bacteria</taxon>
        <taxon>Pseudomonadati</taxon>
        <taxon>Pseudomonadota</taxon>
        <taxon>Alphaproteobacteria</taxon>
        <taxon>Acetobacterales</taxon>
        <taxon>Roseomonadaceae</taxon>
        <taxon>Muricoccus</taxon>
    </lineage>
</organism>
<accession>A0A502ERS2</accession>
<evidence type="ECO:0000256" key="4">
    <source>
        <dbReference type="ARBA" id="ARBA00023125"/>
    </source>
</evidence>
<dbReference type="PROSITE" id="PS00398">
    <property type="entry name" value="RECOMBINASES_2"/>
    <property type="match status" value="1"/>
</dbReference>
<feature type="domain" description="Resolvase/invertase-type recombinase catalytic" evidence="7">
    <location>
        <begin position="1"/>
        <end position="134"/>
    </location>
</feature>
<evidence type="ECO:0000313" key="9">
    <source>
        <dbReference type="Proteomes" id="UP000317078"/>
    </source>
</evidence>
<dbReference type="GO" id="GO:0015074">
    <property type="term" value="P:DNA integration"/>
    <property type="evidence" value="ECO:0007669"/>
    <property type="project" value="UniProtKB-KW"/>
</dbReference>
<dbReference type="PROSITE" id="PS51736">
    <property type="entry name" value="RECOMBINASES_3"/>
    <property type="match status" value="1"/>
</dbReference>
<dbReference type="SMART" id="SM00857">
    <property type="entry name" value="Resolvase"/>
    <property type="match status" value="1"/>
</dbReference>
<dbReference type="SUPFAM" id="SSF53041">
    <property type="entry name" value="Resolvase-like"/>
    <property type="match status" value="1"/>
</dbReference>
<dbReference type="AlphaFoldDB" id="A0A502ERS2"/>
<dbReference type="InterPro" id="IPR006119">
    <property type="entry name" value="Resolv_N"/>
</dbReference>
<dbReference type="CDD" id="cd03768">
    <property type="entry name" value="SR_ResInv"/>
    <property type="match status" value="1"/>
</dbReference>
<dbReference type="EMBL" id="RCZP01000073">
    <property type="protein sequence ID" value="TPG39200.1"/>
    <property type="molecule type" value="Genomic_DNA"/>
</dbReference>
<comment type="caution">
    <text evidence="8">The sequence shown here is derived from an EMBL/GenBank/DDBJ whole genome shotgun (WGS) entry which is preliminary data.</text>
</comment>
<keyword evidence="9" id="KW-1185">Reference proteome</keyword>
<keyword evidence="2" id="KW-0229">DNA integration</keyword>
<evidence type="ECO:0000256" key="5">
    <source>
        <dbReference type="ARBA" id="ARBA00023172"/>
    </source>
</evidence>
<dbReference type="FunFam" id="3.40.50.1390:FF:000001">
    <property type="entry name" value="DNA recombinase"/>
    <property type="match status" value="1"/>
</dbReference>
<protein>
    <submittedName>
        <fullName evidence="8">Recombinase family protein</fullName>
    </submittedName>
</protein>
<dbReference type="Gene3D" id="1.10.10.60">
    <property type="entry name" value="Homeodomain-like"/>
    <property type="match status" value="1"/>
</dbReference>
<dbReference type="InterPro" id="IPR050639">
    <property type="entry name" value="SSR_resolvase"/>
</dbReference>
<gene>
    <name evidence="8" type="ORF">EAH89_29140</name>
</gene>
<proteinExistence type="inferred from homology"/>
<dbReference type="Gene3D" id="3.40.50.1390">
    <property type="entry name" value="Resolvase, N-terminal catalytic domain"/>
    <property type="match status" value="1"/>
</dbReference>
<evidence type="ECO:0000256" key="3">
    <source>
        <dbReference type="ARBA" id="ARBA00023100"/>
    </source>
</evidence>
<name>A0A502ERS2_9PROT</name>
<reference evidence="8 9" key="1">
    <citation type="journal article" date="2019" name="Environ. Microbiol.">
        <title>Species interactions and distinct microbial communities in high Arctic permafrost affected cryosols are associated with the CH4 and CO2 gas fluxes.</title>
        <authorList>
            <person name="Altshuler I."/>
            <person name="Hamel J."/>
            <person name="Turney S."/>
            <person name="Magnuson E."/>
            <person name="Levesque R."/>
            <person name="Greer C."/>
            <person name="Whyte L.G."/>
        </authorList>
    </citation>
    <scope>NUCLEOTIDE SEQUENCE [LARGE SCALE GENOMIC DNA]</scope>
    <source>
        <strain evidence="8 9">S9.3B</strain>
    </source>
</reference>
<dbReference type="RefSeq" id="WP_140887428.1">
    <property type="nucleotide sequence ID" value="NZ_RCZP01000073.1"/>
</dbReference>
<dbReference type="PANTHER" id="PTHR30461:SF2">
    <property type="entry name" value="SERINE RECOMBINASE PINE-RELATED"/>
    <property type="match status" value="1"/>
</dbReference>
<dbReference type="GO" id="GO:0000150">
    <property type="term" value="F:DNA strand exchange activity"/>
    <property type="evidence" value="ECO:0007669"/>
    <property type="project" value="UniProtKB-KW"/>
</dbReference>
<dbReference type="Proteomes" id="UP000317078">
    <property type="component" value="Unassembled WGS sequence"/>
</dbReference>
<dbReference type="OrthoDB" id="9800103at2"/>
<dbReference type="InterPro" id="IPR006118">
    <property type="entry name" value="Recombinase_CS"/>
</dbReference>
<evidence type="ECO:0000256" key="6">
    <source>
        <dbReference type="PIRSR" id="PIRSR606118-50"/>
    </source>
</evidence>
<dbReference type="Pfam" id="PF00239">
    <property type="entry name" value="Resolvase"/>
    <property type="match status" value="1"/>
</dbReference>
<keyword evidence="4" id="KW-0238">DNA-binding</keyword>
<keyword evidence="5" id="KW-0233">DNA recombination</keyword>
<dbReference type="InterPro" id="IPR036162">
    <property type="entry name" value="Resolvase-like_N_sf"/>
</dbReference>
<dbReference type="PANTHER" id="PTHR30461">
    <property type="entry name" value="DNA-INVERTASE FROM LAMBDOID PROPHAGE"/>
    <property type="match status" value="1"/>
</dbReference>
<comment type="similarity">
    <text evidence="1">Belongs to the site-specific recombinase resolvase family.</text>
</comment>
<evidence type="ECO:0000256" key="2">
    <source>
        <dbReference type="ARBA" id="ARBA00022908"/>
    </source>
</evidence>
<sequence>MLVGYMRVSTAEQNLALQRDALTSAGCERLYEDTCSGALPDRPGLAKALDQLRAGDALVVWKLDRIGRSLGHVVELVAGLQAREIGLKVLTGGIDTTSSTGRLVFGIFATLAEFERDLIRERTMAGLAAARARGRNGGRPRLMTAAKLRTAMTMMADRSNAASDVAGQLGISLSTLYAYMDGEGQAKPRARKLLATTGR</sequence>
<feature type="active site" description="O-(5'-phospho-DNA)-serine intermediate" evidence="6">
    <location>
        <position position="9"/>
    </location>
</feature>
<evidence type="ECO:0000313" key="8">
    <source>
        <dbReference type="EMBL" id="TPG39200.1"/>
    </source>
</evidence>
<dbReference type="GO" id="GO:0003677">
    <property type="term" value="F:DNA binding"/>
    <property type="evidence" value="ECO:0007669"/>
    <property type="project" value="UniProtKB-KW"/>
</dbReference>
<evidence type="ECO:0000256" key="1">
    <source>
        <dbReference type="ARBA" id="ARBA00009913"/>
    </source>
</evidence>
<keyword evidence="3" id="KW-0230">DNA invertase</keyword>